<dbReference type="PANTHER" id="PTHR37984">
    <property type="entry name" value="PROTEIN CBG26694"/>
    <property type="match status" value="1"/>
</dbReference>
<name>A0AAW1N2N7_POPJA</name>
<protein>
    <recommendedName>
        <fullName evidence="1">RNA-directed DNA polymerase</fullName>
        <ecNumber evidence="1">2.7.7.49</ecNumber>
    </recommendedName>
</protein>
<comment type="caution">
    <text evidence="5">The sequence shown here is derived from an EMBL/GenBank/DDBJ whole genome shotgun (WGS) entry which is preliminary data.</text>
</comment>
<feature type="domain" description="Peptidase A2" evidence="4">
    <location>
        <begin position="22"/>
        <end position="60"/>
    </location>
</feature>
<sequence>MSSGKSTSWTVPILILEFKKTLTFLVDTGADVNCIPLKLIPPRFVNQIRNTNKVINGPDGNPLEGKPCVVADSLSRNPLSSNEDRDELEDEVQAYVNFVIANLPVKDTYLKKIITPQRTDSTCRKLREYTPQEWPDRRELSNEMLQYYQYRYEISISDDILLTPQRTDSTCRKLREYTPQEWPDRRELSNEMLQYYQYRYEISISDDILLKNNRIVIPPSLQKEVLDLIHSGHQGIVKCRRRAFTSVWWLGLSTHLANLIKSCPNCIEERSPEVPRVQDNINETETLSHEQSKQIVTANANSSFASDKVPRPSRERQPPGWLKDYVV</sequence>
<reference evidence="5 6" key="1">
    <citation type="journal article" date="2024" name="BMC Genomics">
        <title>De novo assembly and annotation of Popillia japonica's genome with initial clues to its potential as an invasive pest.</title>
        <authorList>
            <person name="Cucini C."/>
            <person name="Boschi S."/>
            <person name="Funari R."/>
            <person name="Cardaioli E."/>
            <person name="Iannotti N."/>
            <person name="Marturano G."/>
            <person name="Paoli F."/>
            <person name="Bruttini M."/>
            <person name="Carapelli A."/>
            <person name="Frati F."/>
            <person name="Nardi F."/>
        </authorList>
    </citation>
    <scope>NUCLEOTIDE SEQUENCE [LARGE SCALE GENOMIC DNA]</scope>
    <source>
        <strain evidence="5">DMR45628</strain>
    </source>
</reference>
<evidence type="ECO:0000313" key="5">
    <source>
        <dbReference type="EMBL" id="KAK9752715.1"/>
    </source>
</evidence>
<dbReference type="InterPro" id="IPR001969">
    <property type="entry name" value="Aspartic_peptidase_AS"/>
</dbReference>
<evidence type="ECO:0000256" key="1">
    <source>
        <dbReference type="ARBA" id="ARBA00012493"/>
    </source>
</evidence>
<dbReference type="InterPro" id="IPR021109">
    <property type="entry name" value="Peptidase_aspartic_dom_sf"/>
</dbReference>
<dbReference type="GO" id="GO:0006508">
    <property type="term" value="P:proteolysis"/>
    <property type="evidence" value="ECO:0007669"/>
    <property type="project" value="InterPro"/>
</dbReference>
<dbReference type="FunFam" id="1.10.340.70:FF:000003">
    <property type="entry name" value="Protein CBG25708"/>
    <property type="match status" value="1"/>
</dbReference>
<dbReference type="PROSITE" id="PS50175">
    <property type="entry name" value="ASP_PROT_RETROV"/>
    <property type="match status" value="1"/>
</dbReference>
<dbReference type="GO" id="GO:0004190">
    <property type="term" value="F:aspartic-type endopeptidase activity"/>
    <property type="evidence" value="ECO:0007669"/>
    <property type="project" value="InterPro"/>
</dbReference>
<accession>A0AAW1N2N7</accession>
<dbReference type="Proteomes" id="UP001458880">
    <property type="component" value="Unassembled WGS sequence"/>
</dbReference>
<evidence type="ECO:0000256" key="2">
    <source>
        <dbReference type="ARBA" id="ARBA00022801"/>
    </source>
</evidence>
<dbReference type="EC" id="2.7.7.49" evidence="1"/>
<dbReference type="PANTHER" id="PTHR37984:SF9">
    <property type="entry name" value="INTEGRASE CATALYTIC DOMAIN-CONTAINING PROTEIN"/>
    <property type="match status" value="1"/>
</dbReference>
<dbReference type="GO" id="GO:0003964">
    <property type="term" value="F:RNA-directed DNA polymerase activity"/>
    <property type="evidence" value="ECO:0007669"/>
    <property type="project" value="UniProtKB-EC"/>
</dbReference>
<keyword evidence="6" id="KW-1185">Reference proteome</keyword>
<dbReference type="PROSITE" id="PS00141">
    <property type="entry name" value="ASP_PROTEASE"/>
    <property type="match status" value="1"/>
</dbReference>
<feature type="region of interest" description="Disordered" evidence="3">
    <location>
        <begin position="299"/>
        <end position="321"/>
    </location>
</feature>
<evidence type="ECO:0000313" key="6">
    <source>
        <dbReference type="Proteomes" id="UP001458880"/>
    </source>
</evidence>
<dbReference type="SUPFAM" id="SSF50630">
    <property type="entry name" value="Acid proteases"/>
    <property type="match status" value="1"/>
</dbReference>
<dbReference type="Gene3D" id="1.10.340.70">
    <property type="match status" value="1"/>
</dbReference>
<dbReference type="InterPro" id="IPR041588">
    <property type="entry name" value="Integrase_H2C2"/>
</dbReference>
<dbReference type="InterPro" id="IPR050951">
    <property type="entry name" value="Retrovirus_Pol_polyprotein"/>
</dbReference>
<organism evidence="5 6">
    <name type="scientific">Popillia japonica</name>
    <name type="common">Japanese beetle</name>
    <dbReference type="NCBI Taxonomy" id="7064"/>
    <lineage>
        <taxon>Eukaryota</taxon>
        <taxon>Metazoa</taxon>
        <taxon>Ecdysozoa</taxon>
        <taxon>Arthropoda</taxon>
        <taxon>Hexapoda</taxon>
        <taxon>Insecta</taxon>
        <taxon>Pterygota</taxon>
        <taxon>Neoptera</taxon>
        <taxon>Endopterygota</taxon>
        <taxon>Coleoptera</taxon>
        <taxon>Polyphaga</taxon>
        <taxon>Scarabaeiformia</taxon>
        <taxon>Scarabaeidae</taxon>
        <taxon>Rutelinae</taxon>
        <taxon>Popillia</taxon>
    </lineage>
</organism>
<evidence type="ECO:0000256" key="3">
    <source>
        <dbReference type="SAM" id="MobiDB-lite"/>
    </source>
</evidence>
<dbReference type="EMBL" id="JASPKY010000018">
    <property type="protein sequence ID" value="KAK9752715.1"/>
    <property type="molecule type" value="Genomic_DNA"/>
</dbReference>
<gene>
    <name evidence="5" type="ORF">QE152_g3946</name>
</gene>
<dbReference type="InterPro" id="IPR001995">
    <property type="entry name" value="Peptidase_A2_cat"/>
</dbReference>
<keyword evidence="2" id="KW-0378">Hydrolase</keyword>
<feature type="compositionally biased region" description="Basic and acidic residues" evidence="3">
    <location>
        <begin position="308"/>
        <end position="317"/>
    </location>
</feature>
<evidence type="ECO:0000259" key="4">
    <source>
        <dbReference type="PROSITE" id="PS50175"/>
    </source>
</evidence>
<dbReference type="AlphaFoldDB" id="A0AAW1N2N7"/>
<dbReference type="Pfam" id="PF17921">
    <property type="entry name" value="Integrase_H2C2"/>
    <property type="match status" value="1"/>
</dbReference>
<proteinExistence type="predicted"/>